<dbReference type="Proteomes" id="UP000177855">
    <property type="component" value="Unassembled WGS sequence"/>
</dbReference>
<evidence type="ECO:0000256" key="1">
    <source>
        <dbReference type="SAM" id="Phobius"/>
    </source>
</evidence>
<feature type="transmembrane region" description="Helical" evidence="1">
    <location>
        <begin position="100"/>
        <end position="119"/>
    </location>
</feature>
<evidence type="ECO:0008006" key="4">
    <source>
        <dbReference type="Google" id="ProtNLM"/>
    </source>
</evidence>
<feature type="transmembrane region" description="Helical" evidence="1">
    <location>
        <begin position="61"/>
        <end position="80"/>
    </location>
</feature>
<keyword evidence="1" id="KW-1133">Transmembrane helix</keyword>
<organism evidence="2 3">
    <name type="scientific">Candidatus Woesebacteria bacterium RIFOXYA1_FULL_40_18</name>
    <dbReference type="NCBI Taxonomy" id="1802532"/>
    <lineage>
        <taxon>Bacteria</taxon>
        <taxon>Candidatus Woeseibacteriota</taxon>
    </lineage>
</organism>
<evidence type="ECO:0000313" key="3">
    <source>
        <dbReference type="Proteomes" id="UP000177855"/>
    </source>
</evidence>
<sequence length="212" mass="24510">MPDIFVNKEEVFKKPETKEEVEELPGHSHSPLTSFCFYPDGINFETRRKEEKIVLLMRKHIVTNVGWIIIAILMILAPLVLSKFPILEFLPGRFQFVAVLGWYLITTAFILEGFLDWFFNVYIVTNQRVVDIDFYNLIYKEVSDAKINKVQDVTYKMGGVIRTIFDYGDVFIQTAAEVPNFEFLAVPRPNVVAKILEDLITNGEKGLRVKIK</sequence>
<dbReference type="PANTHER" id="PTHR37938">
    <property type="entry name" value="BLL0215 PROTEIN"/>
    <property type="match status" value="1"/>
</dbReference>
<reference evidence="2 3" key="1">
    <citation type="journal article" date="2016" name="Nat. Commun.">
        <title>Thousands of microbial genomes shed light on interconnected biogeochemical processes in an aquifer system.</title>
        <authorList>
            <person name="Anantharaman K."/>
            <person name="Brown C.T."/>
            <person name="Hug L.A."/>
            <person name="Sharon I."/>
            <person name="Castelle C.J."/>
            <person name="Probst A.J."/>
            <person name="Thomas B.C."/>
            <person name="Singh A."/>
            <person name="Wilkins M.J."/>
            <person name="Karaoz U."/>
            <person name="Brodie E.L."/>
            <person name="Williams K.H."/>
            <person name="Hubbard S.S."/>
            <person name="Banfield J.F."/>
        </authorList>
    </citation>
    <scope>NUCLEOTIDE SEQUENCE [LARGE SCALE GENOMIC DNA]</scope>
</reference>
<protein>
    <recommendedName>
        <fullName evidence="4">DUF304 domain-containing protein</fullName>
    </recommendedName>
</protein>
<proteinExistence type="predicted"/>
<dbReference type="PANTHER" id="PTHR37938:SF1">
    <property type="entry name" value="BLL0215 PROTEIN"/>
    <property type="match status" value="1"/>
</dbReference>
<gene>
    <name evidence="2" type="ORF">A2210_00590</name>
</gene>
<comment type="caution">
    <text evidence="2">The sequence shown here is derived from an EMBL/GenBank/DDBJ whole genome shotgun (WGS) entry which is preliminary data.</text>
</comment>
<dbReference type="EMBL" id="MGHS01000036">
    <property type="protein sequence ID" value="OGM76210.1"/>
    <property type="molecule type" value="Genomic_DNA"/>
</dbReference>
<evidence type="ECO:0000313" key="2">
    <source>
        <dbReference type="EMBL" id="OGM76210.1"/>
    </source>
</evidence>
<accession>A0A1F8CIS7</accession>
<dbReference type="STRING" id="1802532.A2210_00590"/>
<keyword evidence="1" id="KW-0472">Membrane</keyword>
<name>A0A1F8CIS7_9BACT</name>
<dbReference type="AlphaFoldDB" id="A0A1F8CIS7"/>
<keyword evidence="1" id="KW-0812">Transmembrane</keyword>